<dbReference type="AlphaFoldDB" id="I3EFU2"/>
<feature type="non-terminal residue" evidence="1">
    <location>
        <position position="108"/>
    </location>
</feature>
<protein>
    <submittedName>
        <fullName evidence="1">Uncharacterized protein</fullName>
    </submittedName>
</protein>
<dbReference type="VEuPathDB" id="MicrosporidiaDB:NEQG_01533"/>
<name>I3EFU2_NEMP3</name>
<accession>I3EFU2</accession>
<gene>
    <name evidence="1" type="ORF">NEQG_01533</name>
</gene>
<dbReference type="InParanoid" id="I3EFU2"/>
<dbReference type="Proteomes" id="UP000002872">
    <property type="component" value="Unassembled WGS sequence"/>
</dbReference>
<reference evidence="1" key="1">
    <citation type="submission" date="2011-01" db="EMBL/GenBank/DDBJ databases">
        <title>The Genome Sequence of Nematocida parisii strain ERTm3.</title>
        <authorList>
            <consortium name="The Broad Institute Genome Sequencing Platform"/>
            <consortium name="The Broad Institute Genome Sequencing Center for Infectious Disease"/>
            <person name="Cuomo C."/>
            <person name="Troemel E."/>
            <person name="Young S.K."/>
            <person name="Zeng Q."/>
            <person name="Gargeya S."/>
            <person name="Fitzgerald M."/>
            <person name="Haas B."/>
            <person name="Abouelleil A."/>
            <person name="Alvarado L."/>
            <person name="Arachchi H.M."/>
            <person name="Berlin A."/>
            <person name="Chapman S.B."/>
            <person name="Gearin G."/>
            <person name="Goldberg J."/>
            <person name="Griggs A."/>
            <person name="Gujja S."/>
            <person name="Hansen M."/>
            <person name="Heiman D."/>
            <person name="Howarth C."/>
            <person name="Larimer J."/>
            <person name="Lui A."/>
            <person name="MacDonald P.J.P."/>
            <person name="McCowen C."/>
            <person name="Montmayeur A."/>
            <person name="Murphy C."/>
            <person name="Neiman D."/>
            <person name="Pearson M."/>
            <person name="Priest M."/>
            <person name="Roberts A."/>
            <person name="Saif S."/>
            <person name="Shea T."/>
            <person name="Sisk P."/>
            <person name="Stolte C."/>
            <person name="Sykes S."/>
            <person name="Wortman J."/>
            <person name="Nusbaum C."/>
            <person name="Birren B."/>
        </authorList>
    </citation>
    <scope>NUCLEOTIDE SEQUENCE</scope>
    <source>
        <strain evidence="1">ERTm3</strain>
    </source>
</reference>
<evidence type="ECO:0000313" key="1">
    <source>
        <dbReference type="EMBL" id="EIJ88089.1"/>
    </source>
</evidence>
<keyword evidence="2" id="KW-1185">Reference proteome</keyword>
<sequence length="108" mass="12209">MLIRKELIIIIGIVALCRICCRVGISTYEDLHNKEIGDGLCIRTNGPLFPARTFASEKCDLMHSMRFLSPGADINYSARVVINSSGDLISYFSRYFNKDKAYKIKQLS</sequence>
<dbReference type="EMBL" id="GL870879">
    <property type="protein sequence ID" value="EIJ88089.1"/>
    <property type="molecule type" value="Genomic_DNA"/>
</dbReference>
<organism evidence="1 2">
    <name type="scientific">Nematocida parisii (strain ERTm3)</name>
    <name type="common">Nematode killer fungus</name>
    <dbReference type="NCBI Taxonomy" id="935791"/>
    <lineage>
        <taxon>Eukaryota</taxon>
        <taxon>Fungi</taxon>
        <taxon>Fungi incertae sedis</taxon>
        <taxon>Microsporidia</taxon>
        <taxon>Nematocida</taxon>
    </lineage>
</organism>
<evidence type="ECO:0000313" key="2">
    <source>
        <dbReference type="Proteomes" id="UP000002872"/>
    </source>
</evidence>
<dbReference type="HOGENOM" id="CLU_157412_0_0_1"/>
<proteinExistence type="predicted"/>